<evidence type="ECO:0000256" key="1">
    <source>
        <dbReference type="SAM" id="MobiDB-lite"/>
    </source>
</evidence>
<gene>
    <name evidence="2" type="ORF">R1flu_016320</name>
</gene>
<feature type="compositionally biased region" description="Polar residues" evidence="1">
    <location>
        <begin position="290"/>
        <end position="300"/>
    </location>
</feature>
<feature type="compositionally biased region" description="Basic and acidic residues" evidence="1">
    <location>
        <begin position="205"/>
        <end position="214"/>
    </location>
</feature>
<feature type="compositionally biased region" description="Acidic residues" evidence="1">
    <location>
        <begin position="215"/>
        <end position="234"/>
    </location>
</feature>
<proteinExistence type="predicted"/>
<comment type="caution">
    <text evidence="2">The sequence shown here is derived from an EMBL/GenBank/DDBJ whole genome shotgun (WGS) entry which is preliminary data.</text>
</comment>
<protein>
    <submittedName>
        <fullName evidence="2">Uncharacterized protein</fullName>
    </submittedName>
</protein>
<dbReference type="Proteomes" id="UP001605036">
    <property type="component" value="Unassembled WGS sequence"/>
</dbReference>
<keyword evidence="3" id="KW-1185">Reference proteome</keyword>
<evidence type="ECO:0000313" key="3">
    <source>
        <dbReference type="Proteomes" id="UP001605036"/>
    </source>
</evidence>
<evidence type="ECO:0000313" key="2">
    <source>
        <dbReference type="EMBL" id="KAL2631634.1"/>
    </source>
</evidence>
<sequence length="348" mass="37686">MQHNVGDHLWNPEAQRFTTFADPARLNLRGLESPVLFGISGPAEAILPTNVHPAGVHGSMHTYPLRIVGSPEAGVQSAIPTSAENLFAHTVPHQGPPSSQQQRTYTGTGNGNTSGGKNITFGNPITRNSSEGPLEQDAKRAWQSPNPRILQGRGKQPPGRPGILDKGMFCTGNIFKALNSVPANLDMDGWPSTSRKDQQIFLAQERGKTVKSDSEETSSCEMSEDSCSDSEEENTGEREPNNKTELGTGPSVPTENRENADGDSEVDVSMEESEGDIPANNSDAVEKSTHVNATSSPKLRNVDLKTSQAIEGSPFIMPTPRLGYFLMEKRMMACFRLELVCRKTAVVE</sequence>
<feature type="region of interest" description="Disordered" evidence="1">
    <location>
        <begin position="88"/>
        <end position="165"/>
    </location>
</feature>
<feature type="region of interest" description="Disordered" evidence="1">
    <location>
        <begin position="202"/>
        <end position="300"/>
    </location>
</feature>
<name>A0ABD1YMJ5_9MARC</name>
<dbReference type="EMBL" id="JBHFFA010000004">
    <property type="protein sequence ID" value="KAL2631634.1"/>
    <property type="molecule type" value="Genomic_DNA"/>
</dbReference>
<feature type="compositionally biased region" description="Polar residues" evidence="1">
    <location>
        <begin position="121"/>
        <end position="131"/>
    </location>
</feature>
<accession>A0ABD1YMJ5</accession>
<reference evidence="2 3" key="1">
    <citation type="submission" date="2024-09" db="EMBL/GenBank/DDBJ databases">
        <title>Chromosome-scale assembly of Riccia fluitans.</title>
        <authorList>
            <person name="Paukszto L."/>
            <person name="Sawicki J."/>
            <person name="Karawczyk K."/>
            <person name="Piernik-Szablinska J."/>
            <person name="Szczecinska M."/>
            <person name="Mazdziarz M."/>
        </authorList>
    </citation>
    <scope>NUCLEOTIDE SEQUENCE [LARGE SCALE GENOMIC DNA]</scope>
    <source>
        <strain evidence="2">Rf_01</strain>
        <tissue evidence="2">Aerial parts of the thallus</tissue>
    </source>
</reference>
<feature type="compositionally biased region" description="Acidic residues" evidence="1">
    <location>
        <begin position="261"/>
        <end position="275"/>
    </location>
</feature>
<dbReference type="AlphaFoldDB" id="A0ABD1YMJ5"/>
<organism evidence="2 3">
    <name type="scientific">Riccia fluitans</name>
    <dbReference type="NCBI Taxonomy" id="41844"/>
    <lineage>
        <taxon>Eukaryota</taxon>
        <taxon>Viridiplantae</taxon>
        <taxon>Streptophyta</taxon>
        <taxon>Embryophyta</taxon>
        <taxon>Marchantiophyta</taxon>
        <taxon>Marchantiopsida</taxon>
        <taxon>Marchantiidae</taxon>
        <taxon>Marchantiales</taxon>
        <taxon>Ricciaceae</taxon>
        <taxon>Riccia</taxon>
    </lineage>
</organism>